<dbReference type="AlphaFoldDB" id="A0AAV9B528"/>
<gene>
    <name evidence="1" type="ORF">QJS04_geneDACA006172</name>
</gene>
<accession>A0AAV9B528</accession>
<evidence type="ECO:0000313" key="1">
    <source>
        <dbReference type="EMBL" id="KAK1271510.1"/>
    </source>
</evidence>
<dbReference type="PANTHER" id="PTHR47680">
    <property type="entry name" value="SHEWANELLA-LIKE PROTEIN PHOSPHATASE 2"/>
    <property type="match status" value="1"/>
</dbReference>
<dbReference type="InterPro" id="IPR029052">
    <property type="entry name" value="Metallo-depent_PP-like"/>
</dbReference>
<sequence>MADGPTMDFCKIVPPSLSAFVDTFVDFTVSALSLAGLIDPSTLRWSGGPTVAVQVGDVLDRGGDEIRLLYLLHRLRLEAAASGGALITMIGNHEVMNVHGDFDCAGPSGLEEFKNWGFWYQIGLSMKTKCEGLQNPKDPFNGVPKSFPGVRKEFHEALRARAAALRPDGPISKRFLSQNPTVVIVGDSVFVHGGLLQDHVKYGLDRMNREVREWISGGSDGGGGRSPGFVRGREGVVWLRRFSDGVCDCANLEAVLGMIPGAKRMVMGHTIQRAGINGACEDRAVRIDVGLSKGCGDGLAEVLEILDGGSVVQVISSDRAVHRRRYSDRTVEREEGLKVLFPH</sequence>
<proteinExistence type="predicted"/>
<dbReference type="PANTHER" id="PTHR47680:SF2">
    <property type="entry name" value="SHEWANELLA-LIKE PROTEIN PHOSPHATASE 2"/>
    <property type="match status" value="1"/>
</dbReference>
<reference evidence="1" key="1">
    <citation type="journal article" date="2023" name="Nat. Commun.">
        <title>Diploid and tetraploid genomes of Acorus and the evolution of monocots.</title>
        <authorList>
            <person name="Ma L."/>
            <person name="Liu K.W."/>
            <person name="Li Z."/>
            <person name="Hsiao Y.Y."/>
            <person name="Qi Y."/>
            <person name="Fu T."/>
            <person name="Tang G.D."/>
            <person name="Zhang D."/>
            <person name="Sun W.H."/>
            <person name="Liu D.K."/>
            <person name="Li Y."/>
            <person name="Chen G.Z."/>
            <person name="Liu X.D."/>
            <person name="Liao X.Y."/>
            <person name="Jiang Y.T."/>
            <person name="Yu X."/>
            <person name="Hao Y."/>
            <person name="Huang J."/>
            <person name="Zhao X.W."/>
            <person name="Ke S."/>
            <person name="Chen Y.Y."/>
            <person name="Wu W.L."/>
            <person name="Hsu J.L."/>
            <person name="Lin Y.F."/>
            <person name="Huang M.D."/>
            <person name="Li C.Y."/>
            <person name="Huang L."/>
            <person name="Wang Z.W."/>
            <person name="Zhao X."/>
            <person name="Zhong W.Y."/>
            <person name="Peng D.H."/>
            <person name="Ahmad S."/>
            <person name="Lan S."/>
            <person name="Zhang J.S."/>
            <person name="Tsai W.C."/>
            <person name="Van de Peer Y."/>
            <person name="Liu Z.J."/>
        </authorList>
    </citation>
    <scope>NUCLEOTIDE SEQUENCE</scope>
    <source>
        <strain evidence="1">SCP</strain>
    </source>
</reference>
<dbReference type="Gene3D" id="3.60.21.10">
    <property type="match status" value="1"/>
</dbReference>
<keyword evidence="2" id="KW-1185">Reference proteome</keyword>
<evidence type="ECO:0008006" key="3">
    <source>
        <dbReference type="Google" id="ProtNLM"/>
    </source>
</evidence>
<reference evidence="1" key="2">
    <citation type="submission" date="2023-06" db="EMBL/GenBank/DDBJ databases">
        <authorList>
            <person name="Ma L."/>
            <person name="Liu K.-W."/>
            <person name="Li Z."/>
            <person name="Hsiao Y.-Y."/>
            <person name="Qi Y."/>
            <person name="Fu T."/>
            <person name="Tang G."/>
            <person name="Zhang D."/>
            <person name="Sun W.-H."/>
            <person name="Liu D.-K."/>
            <person name="Li Y."/>
            <person name="Chen G.-Z."/>
            <person name="Liu X.-D."/>
            <person name="Liao X.-Y."/>
            <person name="Jiang Y.-T."/>
            <person name="Yu X."/>
            <person name="Hao Y."/>
            <person name="Huang J."/>
            <person name="Zhao X.-W."/>
            <person name="Ke S."/>
            <person name="Chen Y.-Y."/>
            <person name="Wu W.-L."/>
            <person name="Hsu J.-L."/>
            <person name="Lin Y.-F."/>
            <person name="Huang M.-D."/>
            <person name="Li C.-Y."/>
            <person name="Huang L."/>
            <person name="Wang Z.-W."/>
            <person name="Zhao X."/>
            <person name="Zhong W.-Y."/>
            <person name="Peng D.-H."/>
            <person name="Ahmad S."/>
            <person name="Lan S."/>
            <person name="Zhang J.-S."/>
            <person name="Tsai W.-C."/>
            <person name="Van De Peer Y."/>
            <person name="Liu Z.-J."/>
        </authorList>
    </citation>
    <scope>NUCLEOTIDE SEQUENCE</scope>
    <source>
        <strain evidence="1">SCP</strain>
        <tissue evidence="1">Leaves</tissue>
    </source>
</reference>
<dbReference type="Proteomes" id="UP001179952">
    <property type="component" value="Unassembled WGS sequence"/>
</dbReference>
<protein>
    <recommendedName>
        <fullName evidence="3">Calcineurin-like phosphoesterase domain-containing protein</fullName>
    </recommendedName>
</protein>
<evidence type="ECO:0000313" key="2">
    <source>
        <dbReference type="Proteomes" id="UP001179952"/>
    </source>
</evidence>
<dbReference type="EMBL" id="JAUJYN010000005">
    <property type="protein sequence ID" value="KAK1271510.1"/>
    <property type="molecule type" value="Genomic_DNA"/>
</dbReference>
<dbReference type="SUPFAM" id="SSF56300">
    <property type="entry name" value="Metallo-dependent phosphatases"/>
    <property type="match status" value="1"/>
</dbReference>
<name>A0AAV9B528_ACOGR</name>
<comment type="caution">
    <text evidence="1">The sequence shown here is derived from an EMBL/GenBank/DDBJ whole genome shotgun (WGS) entry which is preliminary data.</text>
</comment>
<organism evidence="1 2">
    <name type="scientific">Acorus gramineus</name>
    <name type="common">Dwarf sweet flag</name>
    <dbReference type="NCBI Taxonomy" id="55184"/>
    <lineage>
        <taxon>Eukaryota</taxon>
        <taxon>Viridiplantae</taxon>
        <taxon>Streptophyta</taxon>
        <taxon>Embryophyta</taxon>
        <taxon>Tracheophyta</taxon>
        <taxon>Spermatophyta</taxon>
        <taxon>Magnoliopsida</taxon>
        <taxon>Liliopsida</taxon>
        <taxon>Acoraceae</taxon>
        <taxon>Acorus</taxon>
    </lineage>
</organism>